<dbReference type="EMBL" id="GBRH01237566">
    <property type="protein sequence ID" value="JAD60329.1"/>
    <property type="molecule type" value="Transcribed_RNA"/>
</dbReference>
<evidence type="ECO:0000313" key="1">
    <source>
        <dbReference type="EMBL" id="JAD60329.1"/>
    </source>
</evidence>
<name>A0A0A9B8K7_ARUDO</name>
<protein>
    <submittedName>
        <fullName evidence="1">Uncharacterized protein</fullName>
    </submittedName>
</protein>
<sequence>MSFKTYDVFGTMALDRQLVMY</sequence>
<dbReference type="AlphaFoldDB" id="A0A0A9B8K7"/>
<proteinExistence type="predicted"/>
<reference evidence="1" key="1">
    <citation type="submission" date="2014-09" db="EMBL/GenBank/DDBJ databases">
        <authorList>
            <person name="Magalhaes I.L.F."/>
            <person name="Oliveira U."/>
            <person name="Santos F.R."/>
            <person name="Vidigal T.H.D.A."/>
            <person name="Brescovit A.D."/>
            <person name="Santos A.J."/>
        </authorList>
    </citation>
    <scope>NUCLEOTIDE SEQUENCE</scope>
    <source>
        <tissue evidence="1">Shoot tissue taken approximately 20 cm above the soil surface</tissue>
    </source>
</reference>
<reference evidence="1" key="2">
    <citation type="journal article" date="2015" name="Data Brief">
        <title>Shoot transcriptome of the giant reed, Arundo donax.</title>
        <authorList>
            <person name="Barrero R.A."/>
            <person name="Guerrero F.D."/>
            <person name="Moolhuijzen P."/>
            <person name="Goolsby J.A."/>
            <person name="Tidwell J."/>
            <person name="Bellgard S.E."/>
            <person name="Bellgard M.I."/>
        </authorList>
    </citation>
    <scope>NUCLEOTIDE SEQUENCE</scope>
    <source>
        <tissue evidence="1">Shoot tissue taken approximately 20 cm above the soil surface</tissue>
    </source>
</reference>
<organism evidence="1">
    <name type="scientific">Arundo donax</name>
    <name type="common">Giant reed</name>
    <name type="synonym">Donax arundinaceus</name>
    <dbReference type="NCBI Taxonomy" id="35708"/>
    <lineage>
        <taxon>Eukaryota</taxon>
        <taxon>Viridiplantae</taxon>
        <taxon>Streptophyta</taxon>
        <taxon>Embryophyta</taxon>
        <taxon>Tracheophyta</taxon>
        <taxon>Spermatophyta</taxon>
        <taxon>Magnoliopsida</taxon>
        <taxon>Liliopsida</taxon>
        <taxon>Poales</taxon>
        <taxon>Poaceae</taxon>
        <taxon>PACMAD clade</taxon>
        <taxon>Arundinoideae</taxon>
        <taxon>Arundineae</taxon>
        <taxon>Arundo</taxon>
    </lineage>
</organism>
<accession>A0A0A9B8K7</accession>